<feature type="compositionally biased region" description="Pro residues" evidence="1">
    <location>
        <begin position="304"/>
        <end position="316"/>
    </location>
</feature>
<dbReference type="AlphaFoldDB" id="A0AAE0KPC1"/>
<feature type="compositionally biased region" description="Basic and acidic residues" evidence="1">
    <location>
        <begin position="748"/>
        <end position="759"/>
    </location>
</feature>
<feature type="region of interest" description="Disordered" evidence="1">
    <location>
        <begin position="733"/>
        <end position="759"/>
    </location>
</feature>
<name>A0AAE0KPC1_9CHLO</name>
<feature type="compositionally biased region" description="Polar residues" evidence="1">
    <location>
        <begin position="281"/>
        <end position="290"/>
    </location>
</feature>
<protein>
    <submittedName>
        <fullName evidence="2">Uncharacterized protein</fullName>
    </submittedName>
</protein>
<comment type="caution">
    <text evidence="2">The sequence shown here is derived from an EMBL/GenBank/DDBJ whole genome shotgun (WGS) entry which is preliminary data.</text>
</comment>
<feature type="compositionally biased region" description="Acidic residues" evidence="1">
    <location>
        <begin position="323"/>
        <end position="338"/>
    </location>
</feature>
<feature type="compositionally biased region" description="Basic and acidic residues" evidence="1">
    <location>
        <begin position="1034"/>
        <end position="1043"/>
    </location>
</feature>
<proteinExistence type="predicted"/>
<feature type="region of interest" description="Disordered" evidence="1">
    <location>
        <begin position="433"/>
        <end position="511"/>
    </location>
</feature>
<feature type="region of interest" description="Disordered" evidence="1">
    <location>
        <begin position="281"/>
        <end position="339"/>
    </location>
</feature>
<feature type="region of interest" description="Disordered" evidence="1">
    <location>
        <begin position="643"/>
        <end position="667"/>
    </location>
</feature>
<dbReference type="Proteomes" id="UP001190700">
    <property type="component" value="Unassembled WGS sequence"/>
</dbReference>
<evidence type="ECO:0000313" key="2">
    <source>
        <dbReference type="EMBL" id="KAK3255544.1"/>
    </source>
</evidence>
<feature type="region of interest" description="Disordered" evidence="1">
    <location>
        <begin position="689"/>
        <end position="713"/>
    </location>
</feature>
<sequence>VDDETFSVFVLFGRYQCWHLPQLAEENGIDSCIGLSKRSSGAISEETEAQILEHCPASCGLCGGAMPLSPPPLPLVPSPSYTTSFIARWGNVSGAAWDGTGPSNVSRFIELFRNVTSEAAGVQEESTSVVSCLLCCGGAPPPPPSTSAAQRTRRRLSLAEEECTVEAASGDLTVAASPTPARAGRKLRAESAAEGSWAGIELRTEVELSSLTLAWEFALRLMDPDSLELIYGDSADHEASSRSAGWRRRRLLANAYNVEWEPNVPSTENVTVLCPVESTNTTTGSMSNCASPPLAPSSAGTPTPQLPWPTPPPPPTEGLSGNEGEEDAAVTSAEEEEEGSKNSVAAFFSSSDNLVLIGVGALLTLFAVVVSLVTTNFKHCIELSRSPMFTTRANPSKLEEVGPQMPDVALSKKVSKKRIMSLHEQVIDKQSPAWYQNPVEQGPCTGTNPLFQGQGGGSRRSRWEDPEAEGGAEGGGEGALSNRWGEEDSEGLSPSSRWSDGPEEAAQISPTSMQLSPAFVPVEEAGCSAAAPPGPARMEDLMDSSAATFAARLDMLRARAEDASAEDSVSMLLQEMRRQEQQESQMESVLMLKLRELRARAEDESAEDSVTALLEAVRTSGQPASEMEEALMAKMKALRARAEGGSEQDSVTGQLQARRLSEVGGEGRRVSEMEAALMAKMNALRARAEGGSEQDSVTGQLQARRLSEVGGEGRRVSEMEAALMAKMNALRARAEGGSEQDSVTGQLESRRAEEGHRGRVDDEELDALLKERLAKTATLNLNRQNEELFMADMGDLERSENGELDVDDKELQRRLTARRQRSLSTCVDNVTDLLEKMKDGAIDRSLGGRDVDGELDARLVRQRHRTGQDESGSNGAEGRVVRSTPKSEEGQTASPRMRYQPQKSSPARESGSDGEEAQDVTSTPKSEEGQTASPRMRYQPQKSSPARESESDGEEAQDVTSTRKSEEGQTASPRMRYQPQKSSPARESGSDGEEAQDVTSTPKSEEGQTASPRMRYQPQKSSPARESGSDGEEEHYIRPDPKPKPQPMVASQASARMRFQQRKASLTK</sequence>
<organism evidence="2 3">
    <name type="scientific">Cymbomonas tetramitiformis</name>
    <dbReference type="NCBI Taxonomy" id="36881"/>
    <lineage>
        <taxon>Eukaryota</taxon>
        <taxon>Viridiplantae</taxon>
        <taxon>Chlorophyta</taxon>
        <taxon>Pyramimonadophyceae</taxon>
        <taxon>Pyramimonadales</taxon>
        <taxon>Pyramimonadaceae</taxon>
        <taxon>Cymbomonas</taxon>
    </lineage>
</organism>
<keyword evidence="3" id="KW-1185">Reference proteome</keyword>
<feature type="non-terminal residue" evidence="2">
    <location>
        <position position="1"/>
    </location>
</feature>
<feature type="region of interest" description="Disordered" evidence="1">
    <location>
        <begin position="862"/>
        <end position="1068"/>
    </location>
</feature>
<feature type="compositionally biased region" description="Polar residues" evidence="1">
    <location>
        <begin position="919"/>
        <end position="933"/>
    </location>
</feature>
<gene>
    <name evidence="2" type="ORF">CYMTET_35277</name>
</gene>
<reference evidence="2 3" key="1">
    <citation type="journal article" date="2015" name="Genome Biol. Evol.">
        <title>Comparative Genomics of a Bacterivorous Green Alga Reveals Evolutionary Causalities and Consequences of Phago-Mixotrophic Mode of Nutrition.</title>
        <authorList>
            <person name="Burns J.A."/>
            <person name="Paasch A."/>
            <person name="Narechania A."/>
            <person name="Kim E."/>
        </authorList>
    </citation>
    <scope>NUCLEOTIDE SEQUENCE [LARGE SCALE GENOMIC DNA]</scope>
    <source>
        <strain evidence="2 3">PLY_AMNH</strain>
    </source>
</reference>
<evidence type="ECO:0000313" key="3">
    <source>
        <dbReference type="Proteomes" id="UP001190700"/>
    </source>
</evidence>
<evidence type="ECO:0000256" key="1">
    <source>
        <dbReference type="SAM" id="MobiDB-lite"/>
    </source>
</evidence>
<accession>A0AAE0KPC1</accession>
<feature type="compositionally biased region" description="Polar residues" evidence="1">
    <location>
        <begin position="997"/>
        <end position="1011"/>
    </location>
</feature>
<dbReference type="EMBL" id="LGRX02022498">
    <property type="protein sequence ID" value="KAK3255544.1"/>
    <property type="molecule type" value="Genomic_DNA"/>
</dbReference>